<accession>A0A0A9C5B6</accession>
<proteinExistence type="predicted"/>
<dbReference type="AlphaFoldDB" id="A0A0A9C5B6"/>
<organism evidence="1">
    <name type="scientific">Arundo donax</name>
    <name type="common">Giant reed</name>
    <name type="synonym">Donax arundinaceus</name>
    <dbReference type="NCBI Taxonomy" id="35708"/>
    <lineage>
        <taxon>Eukaryota</taxon>
        <taxon>Viridiplantae</taxon>
        <taxon>Streptophyta</taxon>
        <taxon>Embryophyta</taxon>
        <taxon>Tracheophyta</taxon>
        <taxon>Spermatophyta</taxon>
        <taxon>Magnoliopsida</taxon>
        <taxon>Liliopsida</taxon>
        <taxon>Poales</taxon>
        <taxon>Poaceae</taxon>
        <taxon>PACMAD clade</taxon>
        <taxon>Arundinoideae</taxon>
        <taxon>Arundineae</taxon>
        <taxon>Arundo</taxon>
    </lineage>
</organism>
<evidence type="ECO:0000313" key="1">
    <source>
        <dbReference type="EMBL" id="JAD69613.1"/>
    </source>
</evidence>
<protein>
    <submittedName>
        <fullName evidence="1">Uncharacterized protein</fullName>
    </submittedName>
</protein>
<sequence>MEDFFAIFFCFEDSPVVVTPCRSRRLLCTGKSSCRIHRGSPMHVKPQEQMARNPHRVAFMPLKDHRRPPR</sequence>
<reference evidence="1" key="2">
    <citation type="journal article" date="2015" name="Data Brief">
        <title>Shoot transcriptome of the giant reed, Arundo donax.</title>
        <authorList>
            <person name="Barrero R.A."/>
            <person name="Guerrero F.D."/>
            <person name="Moolhuijzen P."/>
            <person name="Goolsby J.A."/>
            <person name="Tidwell J."/>
            <person name="Bellgard S.E."/>
            <person name="Bellgard M.I."/>
        </authorList>
    </citation>
    <scope>NUCLEOTIDE SEQUENCE</scope>
    <source>
        <tissue evidence="1">Shoot tissue taken approximately 20 cm above the soil surface</tissue>
    </source>
</reference>
<dbReference type="EMBL" id="GBRH01228282">
    <property type="protein sequence ID" value="JAD69613.1"/>
    <property type="molecule type" value="Transcribed_RNA"/>
</dbReference>
<reference evidence="1" key="1">
    <citation type="submission" date="2014-09" db="EMBL/GenBank/DDBJ databases">
        <authorList>
            <person name="Magalhaes I.L.F."/>
            <person name="Oliveira U."/>
            <person name="Santos F.R."/>
            <person name="Vidigal T.H.D.A."/>
            <person name="Brescovit A.D."/>
            <person name="Santos A.J."/>
        </authorList>
    </citation>
    <scope>NUCLEOTIDE SEQUENCE</scope>
    <source>
        <tissue evidence="1">Shoot tissue taken approximately 20 cm above the soil surface</tissue>
    </source>
</reference>
<name>A0A0A9C5B6_ARUDO</name>